<evidence type="ECO:0000313" key="2">
    <source>
        <dbReference type="EMBL" id="KNC73776.1"/>
    </source>
</evidence>
<dbReference type="EMBL" id="KQ245166">
    <property type="protein sequence ID" value="KNC73776.1"/>
    <property type="molecule type" value="Genomic_DNA"/>
</dbReference>
<proteinExistence type="predicted"/>
<reference evidence="2 3" key="1">
    <citation type="submission" date="2011-02" db="EMBL/GenBank/DDBJ databases">
        <title>The Genome Sequence of Sphaeroforma arctica JP610.</title>
        <authorList>
            <consortium name="The Broad Institute Genome Sequencing Platform"/>
            <person name="Russ C."/>
            <person name="Cuomo C."/>
            <person name="Young S.K."/>
            <person name="Zeng Q."/>
            <person name="Gargeya S."/>
            <person name="Alvarado L."/>
            <person name="Berlin A."/>
            <person name="Chapman S.B."/>
            <person name="Chen Z."/>
            <person name="Freedman E."/>
            <person name="Gellesch M."/>
            <person name="Goldberg J."/>
            <person name="Griggs A."/>
            <person name="Gujja S."/>
            <person name="Heilman E."/>
            <person name="Heiman D."/>
            <person name="Howarth C."/>
            <person name="Mehta T."/>
            <person name="Neiman D."/>
            <person name="Pearson M."/>
            <person name="Roberts A."/>
            <person name="Saif S."/>
            <person name="Shea T."/>
            <person name="Shenoy N."/>
            <person name="Sisk P."/>
            <person name="Stolte C."/>
            <person name="Sykes S."/>
            <person name="White J."/>
            <person name="Yandava C."/>
            <person name="Burger G."/>
            <person name="Gray M.W."/>
            <person name="Holland P.W.H."/>
            <person name="King N."/>
            <person name="Lang F.B.F."/>
            <person name="Roger A.J."/>
            <person name="Ruiz-Trillo I."/>
            <person name="Haas B."/>
            <person name="Nusbaum C."/>
            <person name="Birren B."/>
        </authorList>
    </citation>
    <scope>NUCLEOTIDE SEQUENCE [LARGE SCALE GENOMIC DNA]</scope>
    <source>
        <strain evidence="2 3">JP610</strain>
    </source>
</reference>
<evidence type="ECO:0000313" key="3">
    <source>
        <dbReference type="Proteomes" id="UP000054560"/>
    </source>
</evidence>
<dbReference type="Proteomes" id="UP000054560">
    <property type="component" value="Unassembled WGS sequence"/>
</dbReference>
<dbReference type="PANTHER" id="PTHR23354:SF122">
    <property type="entry name" value="GTPASE-ACTIVATING PROTEIN SKYWALKER"/>
    <property type="match status" value="1"/>
</dbReference>
<sequence length="59" mass="6486">MVSDMFFIQHGVCSDGVPALWLSEDLLHGSSDNTETFNNAILSSSKDFQCMGLEVWGFA</sequence>
<accession>A0A0L0FB97</accession>
<feature type="domain" description="TLDc" evidence="1">
    <location>
        <begin position="16"/>
        <end position="58"/>
    </location>
</feature>
<dbReference type="OrthoDB" id="26679at2759"/>
<dbReference type="Pfam" id="PF07534">
    <property type="entry name" value="TLD"/>
    <property type="match status" value="1"/>
</dbReference>
<evidence type="ECO:0000259" key="1">
    <source>
        <dbReference type="Pfam" id="PF07534"/>
    </source>
</evidence>
<dbReference type="RefSeq" id="XP_014147678.1">
    <property type="nucleotide sequence ID" value="XM_014292203.1"/>
</dbReference>
<dbReference type="PANTHER" id="PTHR23354">
    <property type="entry name" value="NUCLEOLAR PROTEIN 7/ESTROGEN RECEPTOR COACTIVATOR-RELATED"/>
    <property type="match status" value="1"/>
</dbReference>
<organism evidence="2 3">
    <name type="scientific">Sphaeroforma arctica JP610</name>
    <dbReference type="NCBI Taxonomy" id="667725"/>
    <lineage>
        <taxon>Eukaryota</taxon>
        <taxon>Ichthyosporea</taxon>
        <taxon>Ichthyophonida</taxon>
        <taxon>Sphaeroforma</taxon>
    </lineage>
</organism>
<dbReference type="GeneID" id="25914172"/>
<keyword evidence="3" id="KW-1185">Reference proteome</keyword>
<protein>
    <recommendedName>
        <fullName evidence="1">TLDc domain-containing protein</fullName>
    </recommendedName>
</protein>
<gene>
    <name evidence="2" type="ORF">SARC_13668</name>
</gene>
<dbReference type="InterPro" id="IPR006571">
    <property type="entry name" value="TLDc_dom"/>
</dbReference>
<dbReference type="AlphaFoldDB" id="A0A0L0FB97"/>
<name>A0A0L0FB97_9EUKA</name>